<organism evidence="1 2">
    <name type="scientific">Chryseobacterium aquifrigidense</name>
    <dbReference type="NCBI Taxonomy" id="558021"/>
    <lineage>
        <taxon>Bacteria</taxon>
        <taxon>Pseudomonadati</taxon>
        <taxon>Bacteroidota</taxon>
        <taxon>Flavobacteriia</taxon>
        <taxon>Flavobacteriales</taxon>
        <taxon>Weeksellaceae</taxon>
        <taxon>Chryseobacterium group</taxon>
        <taxon>Chryseobacterium</taxon>
    </lineage>
</organism>
<reference evidence="1 2" key="1">
    <citation type="submission" date="2019-06" db="EMBL/GenBank/DDBJ databases">
        <title>Sorghum-associated microbial communities from plants grown in Nebraska, USA.</title>
        <authorList>
            <person name="Schachtman D."/>
        </authorList>
    </citation>
    <scope>NUCLEOTIDE SEQUENCE [LARGE SCALE GENOMIC DNA]</scope>
    <source>
        <strain evidence="1 2">110</strain>
    </source>
</reference>
<evidence type="ECO:0000313" key="2">
    <source>
        <dbReference type="Proteomes" id="UP000316437"/>
    </source>
</evidence>
<name>A0A543E9W5_9FLAO</name>
<comment type="caution">
    <text evidence="1">The sequence shown here is derived from an EMBL/GenBank/DDBJ whole genome shotgun (WGS) entry which is preliminary data.</text>
</comment>
<dbReference type="AlphaFoldDB" id="A0A543E9W5"/>
<dbReference type="RefSeq" id="WP_142018662.1">
    <property type="nucleotide sequence ID" value="NZ_VFPD01000003.1"/>
</dbReference>
<protein>
    <submittedName>
        <fullName evidence="1">Uncharacterized protein</fullName>
    </submittedName>
</protein>
<accession>A0A543E9W5</accession>
<keyword evidence="2" id="KW-1185">Reference proteome</keyword>
<evidence type="ECO:0000313" key="1">
    <source>
        <dbReference type="EMBL" id="TQM18306.1"/>
    </source>
</evidence>
<sequence length="96" mass="11311">MENSIEELEKYLNKLIIKSALPDVEKYPNSFYYKSTGDCIFSGDSLMFVYVKFEDSDKKRHWSLTRCYTDIRGGYSEEKHIELLQKNINILKSVQS</sequence>
<dbReference type="Proteomes" id="UP000316437">
    <property type="component" value="Unassembled WGS sequence"/>
</dbReference>
<dbReference type="EMBL" id="VFPD01000003">
    <property type="protein sequence ID" value="TQM18306.1"/>
    <property type="molecule type" value="Genomic_DNA"/>
</dbReference>
<gene>
    <name evidence="1" type="ORF">FB551_4087</name>
</gene>
<proteinExistence type="predicted"/>